<dbReference type="EMBL" id="PKUR01000002">
    <property type="protein sequence ID" value="PLW86372.1"/>
    <property type="molecule type" value="Genomic_DNA"/>
</dbReference>
<comment type="caution">
    <text evidence="1">The sequence shown here is derived from an EMBL/GenBank/DDBJ whole genome shotgun (WGS) entry which is preliminary data.</text>
</comment>
<proteinExistence type="predicted"/>
<sequence length="100" mass="11647">MRDRTEYLDEVESRLRKLFKASKDGYKASPQQRHRLEGFIQAGTFIGIASGQEMETLMDMVHQEVFGMTIQERNNVTSEAWASETIDYSEYEAPTYDRKT</sequence>
<dbReference type="AlphaFoldDB" id="A0AAP8SN89"/>
<dbReference type="KEGG" id="hja:BST95_09030"/>
<name>A0AAP8SN89_9GAMM</name>
<evidence type="ECO:0000313" key="2">
    <source>
        <dbReference type="Proteomes" id="UP000235162"/>
    </source>
</evidence>
<protein>
    <submittedName>
        <fullName evidence="1">Uncharacterized protein</fullName>
    </submittedName>
</protein>
<accession>A0AAP8SN89</accession>
<dbReference type="RefSeq" id="WP_084198983.1">
    <property type="nucleotide sequence ID" value="NZ_BMYL01000002.1"/>
</dbReference>
<dbReference type="Proteomes" id="UP000235162">
    <property type="component" value="Unassembled WGS sequence"/>
</dbReference>
<reference evidence="1 2" key="1">
    <citation type="submission" date="2018-01" db="EMBL/GenBank/DDBJ databases">
        <title>The draft genome sequence of Halioglobus japonicus S1-36.</title>
        <authorList>
            <person name="Du Z.-J."/>
            <person name="Shi M.-J."/>
        </authorList>
    </citation>
    <scope>NUCLEOTIDE SEQUENCE [LARGE SCALE GENOMIC DNA]</scope>
    <source>
        <strain evidence="1 2">S1-36</strain>
    </source>
</reference>
<evidence type="ECO:0000313" key="1">
    <source>
        <dbReference type="EMBL" id="PLW86372.1"/>
    </source>
</evidence>
<keyword evidence="2" id="KW-1185">Reference proteome</keyword>
<gene>
    <name evidence="1" type="ORF">C0029_08070</name>
</gene>
<organism evidence="1 2">
    <name type="scientific">Halioglobus japonicus</name>
    <dbReference type="NCBI Taxonomy" id="930805"/>
    <lineage>
        <taxon>Bacteria</taxon>
        <taxon>Pseudomonadati</taxon>
        <taxon>Pseudomonadota</taxon>
        <taxon>Gammaproteobacteria</taxon>
        <taxon>Cellvibrionales</taxon>
        <taxon>Halieaceae</taxon>
        <taxon>Halioglobus</taxon>
    </lineage>
</organism>